<dbReference type="RefSeq" id="XP_023462790.1">
    <property type="nucleotide sequence ID" value="XM_023614104.1"/>
</dbReference>
<dbReference type="GeneID" id="35445093"/>
<name>A0A2G4SK04_RHIZD</name>
<evidence type="ECO:0000256" key="1">
    <source>
        <dbReference type="SAM" id="MobiDB-lite"/>
    </source>
</evidence>
<accession>A0A2G4SK04</accession>
<evidence type="ECO:0000313" key="2">
    <source>
        <dbReference type="EMBL" id="PHZ09082.1"/>
    </source>
</evidence>
<reference evidence="2 3" key="1">
    <citation type="journal article" date="2016" name="Proc. Natl. Acad. Sci. U.S.A.">
        <title>Lipid metabolic changes in an early divergent fungus govern the establishment of a mutualistic symbiosis with endobacteria.</title>
        <authorList>
            <person name="Lastovetsky O.A."/>
            <person name="Gaspar M.L."/>
            <person name="Mondo S.J."/>
            <person name="LaButti K.M."/>
            <person name="Sandor L."/>
            <person name="Grigoriev I.V."/>
            <person name="Henry S.A."/>
            <person name="Pawlowska T.E."/>
        </authorList>
    </citation>
    <scope>NUCLEOTIDE SEQUENCE [LARGE SCALE GENOMIC DNA]</scope>
    <source>
        <strain evidence="2 3">ATCC 52813</strain>
    </source>
</reference>
<dbReference type="AlphaFoldDB" id="A0A2G4SK04"/>
<gene>
    <name evidence="2" type="ORF">RHIMIDRAFT_294605</name>
</gene>
<organism evidence="2 3">
    <name type="scientific">Rhizopus microsporus ATCC 52813</name>
    <dbReference type="NCBI Taxonomy" id="1340429"/>
    <lineage>
        <taxon>Eukaryota</taxon>
        <taxon>Fungi</taxon>
        <taxon>Fungi incertae sedis</taxon>
        <taxon>Mucoromycota</taxon>
        <taxon>Mucoromycotina</taxon>
        <taxon>Mucoromycetes</taxon>
        <taxon>Mucorales</taxon>
        <taxon>Mucorineae</taxon>
        <taxon>Rhizopodaceae</taxon>
        <taxon>Rhizopus</taxon>
    </lineage>
</organism>
<dbReference type="Proteomes" id="UP000242254">
    <property type="component" value="Unassembled WGS sequence"/>
</dbReference>
<sequence length="60" mass="6669">MHEEYYGKPCGRIDVLAIDVQIDSIMDDDGIDVVSIDSESETKVTENEAGEFEEMASNLD</sequence>
<evidence type="ECO:0000313" key="3">
    <source>
        <dbReference type="Proteomes" id="UP000242254"/>
    </source>
</evidence>
<keyword evidence="3" id="KW-1185">Reference proteome</keyword>
<proteinExistence type="predicted"/>
<dbReference type="EMBL" id="KZ303860">
    <property type="protein sequence ID" value="PHZ09082.1"/>
    <property type="molecule type" value="Genomic_DNA"/>
</dbReference>
<feature type="region of interest" description="Disordered" evidence="1">
    <location>
        <begin position="38"/>
        <end position="60"/>
    </location>
</feature>
<protein>
    <submittedName>
        <fullName evidence="2">Uncharacterized protein</fullName>
    </submittedName>
</protein>